<dbReference type="AlphaFoldDB" id="A0A224YGV2"/>
<reference evidence="1" key="1">
    <citation type="journal article" date="2017" name="Parasit. Vectors">
        <title>Sialotranscriptomics of Rhipicephalus zambeziensis reveals intricate expression profiles of secretory proteins and suggests tight temporal transcriptional regulation during blood-feeding.</title>
        <authorList>
            <person name="de Castro M.H."/>
            <person name="de Klerk D."/>
            <person name="Pienaar R."/>
            <person name="Rees D.J.G."/>
            <person name="Mans B.J."/>
        </authorList>
    </citation>
    <scope>NUCLEOTIDE SEQUENCE</scope>
    <source>
        <tissue evidence="1">Salivary glands</tissue>
    </source>
</reference>
<proteinExistence type="predicted"/>
<name>A0A224YGV2_9ACAR</name>
<evidence type="ECO:0000313" key="1">
    <source>
        <dbReference type="EMBL" id="MAA12990.1"/>
    </source>
</evidence>
<dbReference type="EMBL" id="GFPF01001844">
    <property type="protein sequence ID" value="MAA12990.1"/>
    <property type="molecule type" value="Transcribed_RNA"/>
</dbReference>
<accession>A0A224YGV2</accession>
<sequence length="91" mass="10323">MLLRSTCHHVGTNKEGNANIETRPLSHFVFISFRYTQQSVFLKNIIIARYNVEITHQTSRGTHKGCTTNQSNTIEWHCLVAACMQRGIGTC</sequence>
<organism evidence="1">
    <name type="scientific">Rhipicephalus zambeziensis</name>
    <dbReference type="NCBI Taxonomy" id="60191"/>
    <lineage>
        <taxon>Eukaryota</taxon>
        <taxon>Metazoa</taxon>
        <taxon>Ecdysozoa</taxon>
        <taxon>Arthropoda</taxon>
        <taxon>Chelicerata</taxon>
        <taxon>Arachnida</taxon>
        <taxon>Acari</taxon>
        <taxon>Parasitiformes</taxon>
        <taxon>Ixodida</taxon>
        <taxon>Ixodoidea</taxon>
        <taxon>Ixodidae</taxon>
        <taxon>Rhipicephalinae</taxon>
        <taxon>Rhipicephalus</taxon>
        <taxon>Rhipicephalus</taxon>
    </lineage>
</organism>
<protein>
    <submittedName>
        <fullName evidence="1">Uncharacterized protein</fullName>
    </submittedName>
</protein>